<feature type="region of interest" description="Disordered" evidence="1">
    <location>
        <begin position="73"/>
        <end position="148"/>
    </location>
</feature>
<gene>
    <name evidence="2" type="ORF">RHGRI_029935</name>
</gene>
<dbReference type="AlphaFoldDB" id="A0AAV6IM47"/>
<feature type="region of interest" description="Disordered" evidence="1">
    <location>
        <begin position="43"/>
        <end position="62"/>
    </location>
</feature>
<accession>A0AAV6IM47</accession>
<proteinExistence type="predicted"/>
<comment type="caution">
    <text evidence="2">The sequence shown here is derived from an EMBL/GenBank/DDBJ whole genome shotgun (WGS) entry which is preliminary data.</text>
</comment>
<keyword evidence="3" id="KW-1185">Reference proteome</keyword>
<sequence length="191" mass="20005">MCSNLTARVCEIRVTAKGESGGFVRGMKGVLEECEEEIRAHADGLAASEDHTEGVGSGDGVRGRGAVVAVLGGGGVPEGGGGGGRVDSVVSAGSERVHGESQAKSADDVESPDLPAKSSHQSRPSPLGQTQQSSSKGHHRQPSVCDGDHLVVPRVPWKAVEEHHRCGTRFGLSYVEFQTVHFHVPVLYLVH</sequence>
<name>A0AAV6IM47_9ERIC</name>
<evidence type="ECO:0000313" key="3">
    <source>
        <dbReference type="Proteomes" id="UP000823749"/>
    </source>
</evidence>
<protein>
    <submittedName>
        <fullName evidence="2">Uncharacterized protein</fullName>
    </submittedName>
</protein>
<feature type="compositionally biased region" description="Polar residues" evidence="1">
    <location>
        <begin position="118"/>
        <end position="135"/>
    </location>
</feature>
<evidence type="ECO:0000256" key="1">
    <source>
        <dbReference type="SAM" id="MobiDB-lite"/>
    </source>
</evidence>
<reference evidence="2" key="1">
    <citation type="submission" date="2020-08" db="EMBL/GenBank/DDBJ databases">
        <title>Plant Genome Project.</title>
        <authorList>
            <person name="Zhang R.-G."/>
        </authorList>
    </citation>
    <scope>NUCLEOTIDE SEQUENCE</scope>
    <source>
        <strain evidence="2">WSP0</strain>
        <tissue evidence="2">Leaf</tissue>
    </source>
</reference>
<feature type="compositionally biased region" description="Gly residues" evidence="1">
    <location>
        <begin position="73"/>
        <end position="85"/>
    </location>
</feature>
<feature type="compositionally biased region" description="Basic and acidic residues" evidence="1">
    <location>
        <begin position="43"/>
        <end position="53"/>
    </location>
</feature>
<dbReference type="EMBL" id="JACTNZ010000010">
    <property type="protein sequence ID" value="KAG5529383.1"/>
    <property type="molecule type" value="Genomic_DNA"/>
</dbReference>
<feature type="compositionally biased region" description="Basic and acidic residues" evidence="1">
    <location>
        <begin position="95"/>
        <end position="107"/>
    </location>
</feature>
<dbReference type="Proteomes" id="UP000823749">
    <property type="component" value="Chromosome 10"/>
</dbReference>
<evidence type="ECO:0000313" key="2">
    <source>
        <dbReference type="EMBL" id="KAG5529383.1"/>
    </source>
</evidence>
<organism evidence="2 3">
    <name type="scientific">Rhododendron griersonianum</name>
    <dbReference type="NCBI Taxonomy" id="479676"/>
    <lineage>
        <taxon>Eukaryota</taxon>
        <taxon>Viridiplantae</taxon>
        <taxon>Streptophyta</taxon>
        <taxon>Embryophyta</taxon>
        <taxon>Tracheophyta</taxon>
        <taxon>Spermatophyta</taxon>
        <taxon>Magnoliopsida</taxon>
        <taxon>eudicotyledons</taxon>
        <taxon>Gunneridae</taxon>
        <taxon>Pentapetalae</taxon>
        <taxon>asterids</taxon>
        <taxon>Ericales</taxon>
        <taxon>Ericaceae</taxon>
        <taxon>Ericoideae</taxon>
        <taxon>Rhodoreae</taxon>
        <taxon>Rhododendron</taxon>
    </lineage>
</organism>